<proteinExistence type="predicted"/>
<accession>A0ABS7VJG9</accession>
<dbReference type="RefSeq" id="WP_224311296.1">
    <property type="nucleotide sequence ID" value="NZ_JAIRBM010000002.1"/>
</dbReference>
<keyword evidence="2" id="KW-1185">Reference proteome</keyword>
<organism evidence="1 2">
    <name type="scientific">Microvirga puerhi</name>
    <dbReference type="NCBI Taxonomy" id="2876078"/>
    <lineage>
        <taxon>Bacteria</taxon>
        <taxon>Pseudomonadati</taxon>
        <taxon>Pseudomonadota</taxon>
        <taxon>Alphaproteobacteria</taxon>
        <taxon>Hyphomicrobiales</taxon>
        <taxon>Methylobacteriaceae</taxon>
        <taxon>Microvirga</taxon>
    </lineage>
</organism>
<dbReference type="Proteomes" id="UP000704176">
    <property type="component" value="Unassembled WGS sequence"/>
</dbReference>
<evidence type="ECO:0000313" key="2">
    <source>
        <dbReference type="Proteomes" id="UP000704176"/>
    </source>
</evidence>
<dbReference type="EMBL" id="JAIRBM010000002">
    <property type="protein sequence ID" value="MBZ6075240.1"/>
    <property type="molecule type" value="Genomic_DNA"/>
</dbReference>
<evidence type="ECO:0000313" key="1">
    <source>
        <dbReference type="EMBL" id="MBZ6075240.1"/>
    </source>
</evidence>
<comment type="caution">
    <text evidence="1">The sequence shown here is derived from an EMBL/GenBank/DDBJ whole genome shotgun (WGS) entry which is preliminary data.</text>
</comment>
<protein>
    <submittedName>
        <fullName evidence="1">Uncharacterized protein</fullName>
    </submittedName>
</protein>
<gene>
    <name evidence="1" type="ORF">K9B37_02865</name>
</gene>
<sequence>MATATLVPAASVGTLSLNLGLHARRFINALMVSRAFSAERMLRPHGDTLKELASRHGRASMNLTPDAFLPFKL</sequence>
<name>A0ABS7VJG9_9HYPH</name>
<reference evidence="1 2" key="1">
    <citation type="submission" date="2021-09" db="EMBL/GenBank/DDBJ databases">
        <title>The complete genome sequence of a new microorganism.</title>
        <authorList>
            <person name="Zi Z."/>
        </authorList>
    </citation>
    <scope>NUCLEOTIDE SEQUENCE [LARGE SCALE GENOMIC DNA]</scope>
    <source>
        <strain evidence="1 2">WGZ8</strain>
    </source>
</reference>